<organism evidence="3 4">
    <name type="scientific">Thermobaculum terrenum (strain ATCC BAA-798 / CCMEE 7001 / YNP1)</name>
    <dbReference type="NCBI Taxonomy" id="525904"/>
    <lineage>
        <taxon>Bacteria</taxon>
        <taxon>Bacillati</taxon>
        <taxon>Chloroflexota</taxon>
        <taxon>Chloroflexia</taxon>
        <taxon>Candidatus Thermobaculales</taxon>
        <taxon>Candidatus Thermobaculaceae</taxon>
        <taxon>Thermobaculum</taxon>
    </lineage>
</organism>
<dbReference type="eggNOG" id="COG1028">
    <property type="taxonomic scope" value="Bacteria"/>
</dbReference>
<keyword evidence="4" id="KW-1185">Reference proteome</keyword>
<dbReference type="Proteomes" id="UP000000323">
    <property type="component" value="Chromosome 1"/>
</dbReference>
<dbReference type="InterPro" id="IPR002347">
    <property type="entry name" value="SDR_fam"/>
</dbReference>
<dbReference type="EMBL" id="CP001825">
    <property type="protein sequence ID" value="ACZ41190.1"/>
    <property type="molecule type" value="Genomic_DNA"/>
</dbReference>
<dbReference type="PRINTS" id="PR00081">
    <property type="entry name" value="GDHRDH"/>
</dbReference>
<dbReference type="InterPro" id="IPR036291">
    <property type="entry name" value="NAD(P)-bd_dom_sf"/>
</dbReference>
<dbReference type="KEGG" id="ttr:Tter_0268"/>
<comment type="similarity">
    <text evidence="1">Belongs to the short-chain dehydrogenases/reductases (SDR) family.</text>
</comment>
<dbReference type="PANTHER" id="PTHR24321">
    <property type="entry name" value="DEHYDROGENASES, SHORT CHAIN"/>
    <property type="match status" value="1"/>
</dbReference>
<sequence>MRLEGKRAIVTGAGSGIGKAIASRFAQEGARVVIADIDLEAAEIVAKELGDNTKPYRVDVSKAEEVHKLINHVVDEWGGLDIMVNNAGVGVAATTTETSEEDFDRIIAINLKGTFLGMKYAIPAIRNSGGGSIINIASVAGLVGVPERAAYCASKGGIVALTRAAAIDHISEGVRINCICPGTVLTPWIERITANYPDPEAARAAMEARQPHGRFVMPEEIAAMAAFLASDEAGSIVGAAMVVDGGMTAK</sequence>
<dbReference type="Gene3D" id="3.40.50.720">
    <property type="entry name" value="NAD(P)-binding Rossmann-like Domain"/>
    <property type="match status" value="1"/>
</dbReference>
<dbReference type="GO" id="GO:0016491">
    <property type="term" value="F:oxidoreductase activity"/>
    <property type="evidence" value="ECO:0007669"/>
    <property type="project" value="UniProtKB-KW"/>
</dbReference>
<dbReference type="PANTHER" id="PTHR24321:SF8">
    <property type="entry name" value="ESTRADIOL 17-BETA-DEHYDROGENASE 8-RELATED"/>
    <property type="match status" value="1"/>
</dbReference>
<dbReference type="SUPFAM" id="SSF51735">
    <property type="entry name" value="NAD(P)-binding Rossmann-fold domains"/>
    <property type="match status" value="1"/>
</dbReference>
<proteinExistence type="inferred from homology"/>
<dbReference type="OrthoDB" id="9789398at2"/>
<evidence type="ECO:0000313" key="4">
    <source>
        <dbReference type="Proteomes" id="UP000000323"/>
    </source>
</evidence>
<dbReference type="NCBIfam" id="NF005559">
    <property type="entry name" value="PRK07231.1"/>
    <property type="match status" value="1"/>
</dbReference>
<reference evidence="4" key="1">
    <citation type="journal article" date="2010" name="Stand. Genomic Sci.">
        <title>Complete genome sequence of 'Thermobaculum terrenum' type strain (YNP1).</title>
        <authorList>
            <person name="Kiss H."/>
            <person name="Cleland D."/>
            <person name="Lapidus A."/>
            <person name="Lucas S."/>
            <person name="Glavina Del Rio T."/>
            <person name="Nolan M."/>
            <person name="Tice H."/>
            <person name="Han C."/>
            <person name="Goodwin L."/>
            <person name="Pitluck S."/>
            <person name="Liolios K."/>
            <person name="Ivanova N."/>
            <person name="Mavromatis K."/>
            <person name="Ovchinnikova G."/>
            <person name="Pati A."/>
            <person name="Chen A."/>
            <person name="Palaniappan K."/>
            <person name="Land M."/>
            <person name="Hauser L."/>
            <person name="Chang Y."/>
            <person name="Jeffries C."/>
            <person name="Lu M."/>
            <person name="Brettin T."/>
            <person name="Detter J."/>
            <person name="Goker M."/>
            <person name="Tindall B."/>
            <person name="Beck B."/>
            <person name="McDermott T."/>
            <person name="Woyke T."/>
            <person name="Bristow J."/>
            <person name="Eisen J."/>
            <person name="Markowitz V."/>
            <person name="Hugenholtz P."/>
            <person name="Kyrpides N."/>
            <person name="Klenk H."/>
            <person name="Cheng J."/>
        </authorList>
    </citation>
    <scope>NUCLEOTIDE SEQUENCE [LARGE SCALE GENOMIC DNA]</scope>
    <source>
        <strain evidence="4">ATCC BAA-798 / YNP1</strain>
    </source>
</reference>
<protein>
    <submittedName>
        <fullName evidence="3">Short-chain dehydrogenase/reductase SDR</fullName>
    </submittedName>
</protein>
<dbReference type="RefSeq" id="WP_012874225.1">
    <property type="nucleotide sequence ID" value="NC_013525.1"/>
</dbReference>
<evidence type="ECO:0000256" key="1">
    <source>
        <dbReference type="ARBA" id="ARBA00006484"/>
    </source>
</evidence>
<dbReference type="FunFam" id="3.40.50.720:FF:000084">
    <property type="entry name" value="Short-chain dehydrogenase reductase"/>
    <property type="match status" value="1"/>
</dbReference>
<keyword evidence="2" id="KW-0560">Oxidoreductase</keyword>
<dbReference type="AlphaFoldDB" id="D1CE34"/>
<dbReference type="InterPro" id="IPR020904">
    <property type="entry name" value="Sc_DH/Rdtase_CS"/>
</dbReference>
<evidence type="ECO:0000313" key="3">
    <source>
        <dbReference type="EMBL" id="ACZ41190.1"/>
    </source>
</evidence>
<dbReference type="PRINTS" id="PR00080">
    <property type="entry name" value="SDRFAMILY"/>
</dbReference>
<dbReference type="STRING" id="525904.Tter_0268"/>
<dbReference type="HOGENOM" id="CLU_010194_1_0_0"/>
<name>D1CE34_THET1</name>
<gene>
    <name evidence="3" type="ordered locus">Tter_0268</name>
</gene>
<dbReference type="PROSITE" id="PS00061">
    <property type="entry name" value="ADH_SHORT"/>
    <property type="match status" value="1"/>
</dbReference>
<dbReference type="CDD" id="cd05233">
    <property type="entry name" value="SDR_c"/>
    <property type="match status" value="1"/>
</dbReference>
<accession>D1CE34</accession>
<evidence type="ECO:0000256" key="2">
    <source>
        <dbReference type="ARBA" id="ARBA00023002"/>
    </source>
</evidence>
<dbReference type="Pfam" id="PF13561">
    <property type="entry name" value="adh_short_C2"/>
    <property type="match status" value="1"/>
</dbReference>